<gene>
    <name evidence="2" type="ORF">AK812_SmicGene18659</name>
</gene>
<evidence type="ECO:0008006" key="4">
    <source>
        <dbReference type="Google" id="ProtNLM"/>
    </source>
</evidence>
<evidence type="ECO:0000313" key="3">
    <source>
        <dbReference type="Proteomes" id="UP000186817"/>
    </source>
</evidence>
<evidence type="ECO:0000256" key="1">
    <source>
        <dbReference type="SAM" id="MobiDB-lite"/>
    </source>
</evidence>
<proteinExistence type="predicted"/>
<protein>
    <recommendedName>
        <fullName evidence="4">Reverse transcriptase domain-containing protein</fullName>
    </recommendedName>
</protein>
<keyword evidence="3" id="KW-1185">Reference proteome</keyword>
<accession>A0A1Q9DUQ7</accession>
<dbReference type="EMBL" id="LSRX01000383">
    <property type="protein sequence ID" value="OLP98868.1"/>
    <property type="molecule type" value="Genomic_DNA"/>
</dbReference>
<dbReference type="Proteomes" id="UP000186817">
    <property type="component" value="Unassembled WGS sequence"/>
</dbReference>
<organism evidence="2 3">
    <name type="scientific">Symbiodinium microadriaticum</name>
    <name type="common">Dinoflagellate</name>
    <name type="synonym">Zooxanthella microadriatica</name>
    <dbReference type="NCBI Taxonomy" id="2951"/>
    <lineage>
        <taxon>Eukaryota</taxon>
        <taxon>Sar</taxon>
        <taxon>Alveolata</taxon>
        <taxon>Dinophyceae</taxon>
        <taxon>Suessiales</taxon>
        <taxon>Symbiodiniaceae</taxon>
        <taxon>Symbiodinium</taxon>
    </lineage>
</organism>
<comment type="caution">
    <text evidence="2">The sequence shown here is derived from an EMBL/GenBank/DDBJ whole genome shotgun (WGS) entry which is preliminary data.</text>
</comment>
<name>A0A1Q9DUQ7_SYMMI</name>
<dbReference type="AlphaFoldDB" id="A0A1Q9DUQ7"/>
<feature type="region of interest" description="Disordered" evidence="1">
    <location>
        <begin position="544"/>
        <end position="582"/>
    </location>
</feature>
<reference evidence="2 3" key="1">
    <citation type="submission" date="2016-02" db="EMBL/GenBank/DDBJ databases">
        <title>Genome analysis of coral dinoflagellate symbionts highlights evolutionary adaptations to a symbiotic lifestyle.</title>
        <authorList>
            <person name="Aranda M."/>
            <person name="Li Y."/>
            <person name="Liew Y.J."/>
            <person name="Baumgarten S."/>
            <person name="Simakov O."/>
            <person name="Wilson M."/>
            <person name="Piel J."/>
            <person name="Ashoor H."/>
            <person name="Bougouffa S."/>
            <person name="Bajic V.B."/>
            <person name="Ryu T."/>
            <person name="Ravasi T."/>
            <person name="Bayer T."/>
            <person name="Micklem G."/>
            <person name="Kim H."/>
            <person name="Bhak J."/>
            <person name="Lajeunesse T.C."/>
            <person name="Voolstra C.R."/>
        </authorList>
    </citation>
    <scope>NUCLEOTIDE SEQUENCE [LARGE SCALE GENOMIC DNA]</scope>
    <source>
        <strain evidence="2 3">CCMP2467</strain>
    </source>
</reference>
<evidence type="ECO:0000313" key="2">
    <source>
        <dbReference type="EMBL" id="OLP98868.1"/>
    </source>
</evidence>
<sequence length="582" mass="62287">MRAGTDASRPPAAADPACRHPPGLLAAHAELGPRDDLYAFLDDTYVACGPADACAAFVTLRSALKRHANIDVHLGKTRVWNSTGEQPPGLTEVLPTAPGVPPQQQGFLVLGTPFGSEALKKEALRTKGLSHGRLLDRIPSLPDLQSAWLLLLMCAAPRSNYLLRSLAPSLTDEFARTHDDGITRCLADLLANDAPIHIDDLGRSRDAAYWASWADTLPILRQRHPSVVAEALRRVQSASVEGPDEATPDLAELAKAATRLQEAGFALPTWDALADGGRPPPALVERTLGEPLRGWQPAAAACWDASACTSLLSDLDTALRALMLSKQALAAPVPSQHFPQLRSSDSRARVSALCYSDACGCPCQSGHGRAGVEVHSMLWVTTVQLVRRFVLGARGAALEKAAARVCREAGARVATNVFLRDMNVDVPLADGRRIEVLANGLPLWQGGETHTPPQRLHTYPELAVARRCKLVVLALEVGGRFGLEAVAFLRQLAKARARESPARLRPAVQRASLHRWTGMLAVAAQRAWAYSLLELPLAAADECDGTEPPLGDSREPSSGSVLVHPSPRRVVHAPLAGDVLPP</sequence>
<dbReference type="OrthoDB" id="449453at2759"/>